<dbReference type="Gene3D" id="1.20.1560.10">
    <property type="entry name" value="ABC transporter type 1, transmembrane domain"/>
    <property type="match status" value="1"/>
</dbReference>
<evidence type="ECO:0008006" key="13">
    <source>
        <dbReference type="Google" id="ProtNLM"/>
    </source>
</evidence>
<dbReference type="GO" id="GO:0140359">
    <property type="term" value="F:ABC-type transporter activity"/>
    <property type="evidence" value="ECO:0007669"/>
    <property type="project" value="InterPro"/>
</dbReference>
<sequence>MSSSMLISPHYKLHLNPTLIPRPCPNPTKEKLRTFHFCTPLSPRPVAAVSSFLDTKLHATPLQSLRPYVISQSKPILLGWLCSAVSAFSLSKIVPRIGQFSSRLAHIELTAIRNEGLLLGALVAAKMVASYLQQAFLWEAALTAVSRLRADVFGKVLERDLSFFEGGRDAVLAGDIAYRITAEASDVASTLYCLLSTIVPSALQLSAMAMQMVAISPALSLISASVIPCMALIVAHLGERLRLISKKAHLSIAAISAYLNEVLPAILFVKANNAEFSESTRFQRLVSADLLERLKKKKMKALIPQITQSIYLGALFVFFVGSMVVSSGSVDGSGMVSFVTSFFLLIEPIQGIGKAYNEFKEGEPAIQRLCELSRFKPEVTEKPNAIPLDHVAGDVRFIDISFTYKESAPIVLDRLNFHVKAGETVALVGPSGGGKTTLAKLLLRLYDPLSGCITVDGHNIQHIQLGSLRRHVCLVSQDITLFSGTVAENIGYRDLMTHIDMDKVELAGQLANANEFIRTLPEGYDTNIGARGSILSGGQRQRLAIARAIYQDPSVLILDEATSALDSRSELLVRQALQRLMENRTVLVIAHRLETVMMAERVLLLSDGKLQELTRSSLLSHQKDILLSDGLVI</sequence>
<evidence type="ECO:0000259" key="10">
    <source>
        <dbReference type="PROSITE" id="PS50929"/>
    </source>
</evidence>
<gene>
    <name evidence="11" type="ORF">SAY87_026734</name>
</gene>
<dbReference type="InterPro" id="IPR011527">
    <property type="entry name" value="ABC1_TM_dom"/>
</dbReference>
<comment type="caution">
    <text evidence="11">The sequence shown here is derived from an EMBL/GenBank/DDBJ whole genome shotgun (WGS) entry which is preliminary data.</text>
</comment>
<feature type="transmembrane region" description="Helical" evidence="8">
    <location>
        <begin position="214"/>
        <end position="237"/>
    </location>
</feature>
<dbReference type="SUPFAM" id="SSF52540">
    <property type="entry name" value="P-loop containing nucleoside triphosphate hydrolases"/>
    <property type="match status" value="1"/>
</dbReference>
<keyword evidence="4" id="KW-0547">Nucleotide-binding</keyword>
<evidence type="ECO:0000256" key="2">
    <source>
        <dbReference type="ARBA" id="ARBA00022448"/>
    </source>
</evidence>
<dbReference type="FunFam" id="1.20.1560.10:FF:000096">
    <property type="entry name" value="ABC transporter related"/>
    <property type="match status" value="1"/>
</dbReference>
<keyword evidence="5" id="KW-0067">ATP-binding</keyword>
<dbReference type="InterPro" id="IPR039421">
    <property type="entry name" value="Type_1_exporter"/>
</dbReference>
<dbReference type="Pfam" id="PF00005">
    <property type="entry name" value="ABC_tran"/>
    <property type="match status" value="1"/>
</dbReference>
<evidence type="ECO:0000256" key="5">
    <source>
        <dbReference type="ARBA" id="ARBA00022840"/>
    </source>
</evidence>
<evidence type="ECO:0000256" key="1">
    <source>
        <dbReference type="ARBA" id="ARBA00004141"/>
    </source>
</evidence>
<feature type="transmembrane region" description="Helical" evidence="8">
    <location>
        <begin position="302"/>
        <end position="325"/>
    </location>
</feature>
<dbReference type="SUPFAM" id="SSF90123">
    <property type="entry name" value="ABC transporter transmembrane region"/>
    <property type="match status" value="1"/>
</dbReference>
<dbReference type="AlphaFoldDB" id="A0AAN7GMA8"/>
<dbReference type="Proteomes" id="UP001345219">
    <property type="component" value="Chromosome 21"/>
</dbReference>
<feature type="domain" description="ABC transmembrane type-1" evidence="10">
    <location>
        <begin position="77"/>
        <end position="361"/>
    </location>
</feature>
<feature type="domain" description="ABC transporter" evidence="9">
    <location>
        <begin position="395"/>
        <end position="632"/>
    </location>
</feature>
<keyword evidence="2" id="KW-0813">Transport</keyword>
<dbReference type="InterPro" id="IPR003593">
    <property type="entry name" value="AAA+_ATPase"/>
</dbReference>
<proteinExistence type="predicted"/>
<evidence type="ECO:0000256" key="7">
    <source>
        <dbReference type="ARBA" id="ARBA00023136"/>
    </source>
</evidence>
<keyword evidence="6 8" id="KW-1133">Transmembrane helix</keyword>
<dbReference type="PROSITE" id="PS50929">
    <property type="entry name" value="ABC_TM1F"/>
    <property type="match status" value="1"/>
</dbReference>
<dbReference type="CDD" id="cd07346">
    <property type="entry name" value="ABC_6TM_exporters"/>
    <property type="match status" value="1"/>
</dbReference>
<protein>
    <recommendedName>
        <fullName evidence="13">ABC transporter B family member 29, chloroplastic</fullName>
    </recommendedName>
</protein>
<name>A0AAN7GMA8_9MYRT</name>
<keyword evidence="7 8" id="KW-0472">Membrane</keyword>
<dbReference type="GO" id="GO:0005524">
    <property type="term" value="F:ATP binding"/>
    <property type="evidence" value="ECO:0007669"/>
    <property type="project" value="UniProtKB-KW"/>
</dbReference>
<dbReference type="InterPro" id="IPR003439">
    <property type="entry name" value="ABC_transporter-like_ATP-bd"/>
</dbReference>
<dbReference type="PANTHER" id="PTHR24221:SF630">
    <property type="entry name" value="ABC TRANSPORTER B FAMILY MEMBER 29, CHLOROPLASTIC"/>
    <property type="match status" value="1"/>
</dbReference>
<dbReference type="FunFam" id="3.40.50.300:FF:001371">
    <property type="entry name" value="ABC transporter ATP-binding protein"/>
    <property type="match status" value="1"/>
</dbReference>
<dbReference type="PROSITE" id="PS50893">
    <property type="entry name" value="ABC_TRANSPORTER_2"/>
    <property type="match status" value="1"/>
</dbReference>
<dbReference type="SMART" id="SM00382">
    <property type="entry name" value="AAA"/>
    <property type="match status" value="1"/>
</dbReference>
<comment type="subcellular location">
    <subcellularLocation>
        <location evidence="1">Membrane</location>
        <topology evidence="1">Multi-pass membrane protein</topology>
    </subcellularLocation>
</comment>
<evidence type="ECO:0000256" key="6">
    <source>
        <dbReference type="ARBA" id="ARBA00022989"/>
    </source>
</evidence>
<dbReference type="Pfam" id="PF00664">
    <property type="entry name" value="ABC_membrane"/>
    <property type="match status" value="1"/>
</dbReference>
<dbReference type="GO" id="GO:0016020">
    <property type="term" value="C:membrane"/>
    <property type="evidence" value="ECO:0007669"/>
    <property type="project" value="UniProtKB-SubCell"/>
</dbReference>
<evidence type="ECO:0000256" key="3">
    <source>
        <dbReference type="ARBA" id="ARBA00022692"/>
    </source>
</evidence>
<evidence type="ECO:0000256" key="8">
    <source>
        <dbReference type="SAM" id="Phobius"/>
    </source>
</evidence>
<dbReference type="GO" id="GO:0016887">
    <property type="term" value="F:ATP hydrolysis activity"/>
    <property type="evidence" value="ECO:0007669"/>
    <property type="project" value="InterPro"/>
</dbReference>
<organism evidence="11 12">
    <name type="scientific">Trapa incisa</name>
    <dbReference type="NCBI Taxonomy" id="236973"/>
    <lineage>
        <taxon>Eukaryota</taxon>
        <taxon>Viridiplantae</taxon>
        <taxon>Streptophyta</taxon>
        <taxon>Embryophyta</taxon>
        <taxon>Tracheophyta</taxon>
        <taxon>Spermatophyta</taxon>
        <taxon>Magnoliopsida</taxon>
        <taxon>eudicotyledons</taxon>
        <taxon>Gunneridae</taxon>
        <taxon>Pentapetalae</taxon>
        <taxon>rosids</taxon>
        <taxon>malvids</taxon>
        <taxon>Myrtales</taxon>
        <taxon>Lythraceae</taxon>
        <taxon>Trapa</taxon>
    </lineage>
</organism>
<dbReference type="InterPro" id="IPR017871">
    <property type="entry name" value="ABC_transporter-like_CS"/>
</dbReference>
<accession>A0AAN7GMA8</accession>
<dbReference type="Gene3D" id="3.40.50.300">
    <property type="entry name" value="P-loop containing nucleotide triphosphate hydrolases"/>
    <property type="match status" value="1"/>
</dbReference>
<evidence type="ECO:0000256" key="4">
    <source>
        <dbReference type="ARBA" id="ARBA00022741"/>
    </source>
</evidence>
<keyword evidence="3 8" id="KW-0812">Transmembrane</keyword>
<reference evidence="11 12" key="1">
    <citation type="journal article" date="2023" name="Hortic Res">
        <title>Pangenome of water caltrop reveals structural variations and asymmetric subgenome divergence after allopolyploidization.</title>
        <authorList>
            <person name="Zhang X."/>
            <person name="Chen Y."/>
            <person name="Wang L."/>
            <person name="Yuan Y."/>
            <person name="Fang M."/>
            <person name="Shi L."/>
            <person name="Lu R."/>
            <person name="Comes H.P."/>
            <person name="Ma Y."/>
            <person name="Chen Y."/>
            <person name="Huang G."/>
            <person name="Zhou Y."/>
            <person name="Zheng Z."/>
            <person name="Qiu Y."/>
        </authorList>
    </citation>
    <scope>NUCLEOTIDE SEQUENCE [LARGE SCALE GENOMIC DNA]</scope>
    <source>
        <tissue evidence="11">Roots</tissue>
    </source>
</reference>
<evidence type="ECO:0000313" key="11">
    <source>
        <dbReference type="EMBL" id="KAK4749285.1"/>
    </source>
</evidence>
<dbReference type="InterPro" id="IPR036640">
    <property type="entry name" value="ABC1_TM_sf"/>
</dbReference>
<dbReference type="InterPro" id="IPR027417">
    <property type="entry name" value="P-loop_NTPase"/>
</dbReference>
<keyword evidence="12" id="KW-1185">Reference proteome</keyword>
<evidence type="ECO:0000259" key="9">
    <source>
        <dbReference type="PROSITE" id="PS50893"/>
    </source>
</evidence>
<dbReference type="PANTHER" id="PTHR24221">
    <property type="entry name" value="ATP-BINDING CASSETTE SUB-FAMILY B"/>
    <property type="match status" value="1"/>
</dbReference>
<dbReference type="EMBL" id="JAXIOK010000018">
    <property type="protein sequence ID" value="KAK4749285.1"/>
    <property type="molecule type" value="Genomic_DNA"/>
</dbReference>
<dbReference type="PROSITE" id="PS00211">
    <property type="entry name" value="ABC_TRANSPORTER_1"/>
    <property type="match status" value="1"/>
</dbReference>
<evidence type="ECO:0000313" key="12">
    <source>
        <dbReference type="Proteomes" id="UP001345219"/>
    </source>
</evidence>